<proteinExistence type="inferred from homology"/>
<evidence type="ECO:0000256" key="1">
    <source>
        <dbReference type="ARBA" id="ARBA00004196"/>
    </source>
</evidence>
<dbReference type="EMBL" id="VFOK01000001">
    <property type="protein sequence ID" value="TQL32092.1"/>
    <property type="molecule type" value="Genomic_DNA"/>
</dbReference>
<accession>A0A542X8D1</accession>
<organism evidence="6 7">
    <name type="scientific">Barrientosiimonas humi</name>
    <dbReference type="NCBI Taxonomy" id="999931"/>
    <lineage>
        <taxon>Bacteria</taxon>
        <taxon>Bacillati</taxon>
        <taxon>Actinomycetota</taxon>
        <taxon>Actinomycetes</taxon>
        <taxon>Micrococcales</taxon>
        <taxon>Dermacoccaceae</taxon>
        <taxon>Barrientosiimonas</taxon>
    </lineage>
</organism>
<dbReference type="Proteomes" id="UP000318336">
    <property type="component" value="Unassembled WGS sequence"/>
</dbReference>
<evidence type="ECO:0000256" key="3">
    <source>
        <dbReference type="ARBA" id="ARBA00022448"/>
    </source>
</evidence>
<comment type="subcellular location">
    <subcellularLocation>
        <location evidence="1">Cell envelope</location>
    </subcellularLocation>
</comment>
<comment type="caution">
    <text evidence="6">The sequence shown here is derived from an EMBL/GenBank/DDBJ whole genome shotgun (WGS) entry which is preliminary data.</text>
</comment>
<dbReference type="Gene3D" id="3.40.190.10">
    <property type="entry name" value="Periplasmic binding protein-like II"/>
    <property type="match status" value="1"/>
</dbReference>
<dbReference type="GO" id="GO:0030313">
    <property type="term" value="C:cell envelope"/>
    <property type="evidence" value="ECO:0007669"/>
    <property type="project" value="UniProtKB-SubCell"/>
</dbReference>
<dbReference type="InterPro" id="IPR050490">
    <property type="entry name" value="Bact_solute-bd_prot1"/>
</dbReference>
<dbReference type="SUPFAM" id="SSF53850">
    <property type="entry name" value="Periplasmic binding protein-like II"/>
    <property type="match status" value="1"/>
</dbReference>
<evidence type="ECO:0000313" key="6">
    <source>
        <dbReference type="EMBL" id="TQL32092.1"/>
    </source>
</evidence>
<dbReference type="OrthoDB" id="7918484at2"/>
<evidence type="ECO:0000256" key="4">
    <source>
        <dbReference type="ARBA" id="ARBA00022729"/>
    </source>
</evidence>
<reference evidence="6 7" key="1">
    <citation type="submission" date="2019-06" db="EMBL/GenBank/DDBJ databases">
        <title>Sequencing the genomes of 1000 actinobacteria strains.</title>
        <authorList>
            <person name="Klenk H.-P."/>
        </authorList>
    </citation>
    <scope>NUCLEOTIDE SEQUENCE [LARGE SCALE GENOMIC DNA]</scope>
    <source>
        <strain evidence="6 7">DSM 24617</strain>
    </source>
</reference>
<keyword evidence="4 5" id="KW-0732">Signal</keyword>
<feature type="signal peptide" evidence="5">
    <location>
        <begin position="1"/>
        <end position="24"/>
    </location>
</feature>
<protein>
    <submittedName>
        <fullName evidence="6">Multiple sugar transport system substrate-binding protein</fullName>
    </submittedName>
</protein>
<comment type="similarity">
    <text evidence="2">Belongs to the bacterial solute-binding protein 1 family.</text>
</comment>
<dbReference type="InterPro" id="IPR006059">
    <property type="entry name" value="SBP"/>
</dbReference>
<dbReference type="PANTHER" id="PTHR43649:SF31">
    <property type="entry name" value="SN-GLYCEROL-3-PHOSPHATE-BINDING PERIPLASMIC PROTEIN UGPB"/>
    <property type="match status" value="1"/>
</dbReference>
<dbReference type="AlphaFoldDB" id="A0A542X8D1"/>
<evidence type="ECO:0000256" key="2">
    <source>
        <dbReference type="ARBA" id="ARBA00008520"/>
    </source>
</evidence>
<keyword evidence="6" id="KW-0762">Sugar transport</keyword>
<name>A0A542X8D1_9MICO</name>
<dbReference type="PANTHER" id="PTHR43649">
    <property type="entry name" value="ARABINOSE-BINDING PROTEIN-RELATED"/>
    <property type="match status" value="1"/>
</dbReference>
<dbReference type="CDD" id="cd13585">
    <property type="entry name" value="PBP2_TMBP_like"/>
    <property type="match status" value="1"/>
</dbReference>
<sequence>MRRRTTTRRTSVVAGALALGLSLAACGGGGSGGSSGTTVDYWMWDASQVPGYQRCADAFERANPGTRIRITQYGWDDYWSKITAGFIADTAPDVFVNHVSKFPQFTDLDVLRPLDELGPTRTITDAEFQPGLGQLWKGQDGKRYGAPKDWDTVAVFYDKRKVAAAGITPQQLSTMTWNPTDGGSFQRIVSRLTVDERGRRGDQAGFDKSRVRTYGFASGGGGGDNWGQTQWSPFTGSTGWQPLDQNPWGRTFRFDEPGVQRTIEWYFGLNRKGFMPSYREIGGSEGTSVDKQVQTGQAAMAISGSWMLGTFTSLTDAQGKKLDIGIAPTPVGPNGRRASMFNGIADSITRSSDSPQTSAQWVKFLSGDACQQIIGRSGVVFPARPAGTQAAIDYNRTERGIDVSPFTDQVRDRTTFLFPMTSNSADVTALMQPQLDAIYIGSEKVSSLTGLNRQLDDLLALAAK</sequence>
<dbReference type="PROSITE" id="PS51257">
    <property type="entry name" value="PROKAR_LIPOPROTEIN"/>
    <property type="match status" value="1"/>
</dbReference>
<evidence type="ECO:0000256" key="5">
    <source>
        <dbReference type="SAM" id="SignalP"/>
    </source>
</evidence>
<evidence type="ECO:0000313" key="7">
    <source>
        <dbReference type="Proteomes" id="UP000318336"/>
    </source>
</evidence>
<keyword evidence="3" id="KW-0813">Transport</keyword>
<gene>
    <name evidence="6" type="ORF">FB554_0207</name>
</gene>
<dbReference type="Pfam" id="PF13416">
    <property type="entry name" value="SBP_bac_8"/>
    <property type="match status" value="1"/>
</dbReference>
<dbReference type="RefSeq" id="WP_142004240.1">
    <property type="nucleotide sequence ID" value="NZ_CAJTBP010000001.1"/>
</dbReference>
<feature type="chain" id="PRO_5038688769" evidence="5">
    <location>
        <begin position="25"/>
        <end position="464"/>
    </location>
</feature>
<keyword evidence="7" id="KW-1185">Reference proteome</keyword>